<evidence type="ECO:0000313" key="2">
    <source>
        <dbReference type="Proteomes" id="UP000600214"/>
    </source>
</evidence>
<reference evidence="2" key="1">
    <citation type="journal article" date="2019" name="Int. J. Syst. Evol. Microbiol.">
        <title>The Global Catalogue of Microorganisms (GCM) 10K type strain sequencing project: providing services to taxonomists for standard genome sequencing and annotation.</title>
        <authorList>
            <consortium name="The Broad Institute Genomics Platform"/>
            <consortium name="The Broad Institute Genome Sequencing Center for Infectious Disease"/>
            <person name="Wu L."/>
            <person name="Ma J."/>
        </authorList>
    </citation>
    <scope>NUCLEOTIDE SEQUENCE [LARGE SCALE GENOMIC DNA]</scope>
    <source>
        <strain evidence="2">CGMCC 1.15288</strain>
    </source>
</reference>
<dbReference type="EMBL" id="BMIA01000009">
    <property type="protein sequence ID" value="GGH55640.1"/>
    <property type="molecule type" value="Genomic_DNA"/>
</dbReference>
<protein>
    <submittedName>
        <fullName evidence="1">Uncharacterized protein</fullName>
    </submittedName>
</protein>
<dbReference type="Proteomes" id="UP000600214">
    <property type="component" value="Unassembled WGS sequence"/>
</dbReference>
<organism evidence="1 2">
    <name type="scientific">Dyadobacter endophyticus</name>
    <dbReference type="NCBI Taxonomy" id="1749036"/>
    <lineage>
        <taxon>Bacteria</taxon>
        <taxon>Pseudomonadati</taxon>
        <taxon>Bacteroidota</taxon>
        <taxon>Cytophagia</taxon>
        <taxon>Cytophagales</taxon>
        <taxon>Spirosomataceae</taxon>
        <taxon>Dyadobacter</taxon>
    </lineage>
</organism>
<evidence type="ECO:0000313" key="1">
    <source>
        <dbReference type="EMBL" id="GGH55640.1"/>
    </source>
</evidence>
<proteinExistence type="predicted"/>
<name>A0ABQ1ZE28_9BACT</name>
<keyword evidence="2" id="KW-1185">Reference proteome</keyword>
<comment type="caution">
    <text evidence="1">The sequence shown here is derived from an EMBL/GenBank/DDBJ whole genome shotgun (WGS) entry which is preliminary data.</text>
</comment>
<sequence length="94" mass="10983">MTYKIFLNHRYFKGLNLSIEADLPIIPRIGEYIDPYVFLTAEEAKIVGEYIELGSYMDFTYVRGVRHSIEGSQMIFLELDNTTFKERSHNLSVI</sequence>
<gene>
    <name evidence="1" type="ORF">GCM10007423_63390</name>
</gene>
<accession>A0ABQ1ZE28</accession>